<evidence type="ECO:0000313" key="1">
    <source>
        <dbReference type="EMBL" id="JAH62964.1"/>
    </source>
</evidence>
<reference evidence="1" key="1">
    <citation type="submission" date="2014-11" db="EMBL/GenBank/DDBJ databases">
        <authorList>
            <person name="Amaro Gonzalez C."/>
        </authorList>
    </citation>
    <scope>NUCLEOTIDE SEQUENCE</scope>
</reference>
<reference evidence="1" key="2">
    <citation type="journal article" date="2015" name="Fish Shellfish Immunol.">
        <title>Early steps in the European eel (Anguilla anguilla)-Vibrio vulnificus interaction in the gills: Role of the RtxA13 toxin.</title>
        <authorList>
            <person name="Callol A."/>
            <person name="Pajuelo D."/>
            <person name="Ebbesson L."/>
            <person name="Teles M."/>
            <person name="MacKenzie S."/>
            <person name="Amaro C."/>
        </authorList>
    </citation>
    <scope>NUCLEOTIDE SEQUENCE</scope>
</reference>
<organism evidence="1">
    <name type="scientific">Anguilla anguilla</name>
    <name type="common">European freshwater eel</name>
    <name type="synonym">Muraena anguilla</name>
    <dbReference type="NCBI Taxonomy" id="7936"/>
    <lineage>
        <taxon>Eukaryota</taxon>
        <taxon>Metazoa</taxon>
        <taxon>Chordata</taxon>
        <taxon>Craniata</taxon>
        <taxon>Vertebrata</taxon>
        <taxon>Euteleostomi</taxon>
        <taxon>Actinopterygii</taxon>
        <taxon>Neopterygii</taxon>
        <taxon>Teleostei</taxon>
        <taxon>Anguilliformes</taxon>
        <taxon>Anguillidae</taxon>
        <taxon>Anguilla</taxon>
    </lineage>
</organism>
<accession>A0A0E9UAQ3</accession>
<proteinExistence type="predicted"/>
<sequence length="21" mass="2359">MSLTPFRCRCAVICNIQVCSN</sequence>
<dbReference type="EMBL" id="GBXM01045613">
    <property type="protein sequence ID" value="JAH62964.1"/>
    <property type="molecule type" value="Transcribed_RNA"/>
</dbReference>
<protein>
    <submittedName>
        <fullName evidence="1">Uncharacterized protein</fullName>
    </submittedName>
</protein>
<name>A0A0E9UAQ3_ANGAN</name>
<dbReference type="AlphaFoldDB" id="A0A0E9UAQ3"/>